<protein>
    <recommendedName>
        <fullName evidence="6">AAA+ ATPase domain-containing protein</fullName>
    </recommendedName>
</protein>
<dbReference type="Pfam" id="PF03266">
    <property type="entry name" value="NTPase_1"/>
    <property type="match status" value="1"/>
</dbReference>
<dbReference type="AlphaFoldDB" id="A0AAV2U0W7"/>
<evidence type="ECO:0000256" key="3">
    <source>
        <dbReference type="ARBA" id="ARBA00022840"/>
    </source>
</evidence>
<keyword evidence="3" id="KW-0067">ATP-binding</keyword>
<dbReference type="Proteomes" id="UP001497525">
    <property type="component" value="Unassembled WGS sequence"/>
</dbReference>
<dbReference type="SUPFAM" id="SSF52540">
    <property type="entry name" value="P-loop containing nucleoside triphosphate hydrolases"/>
    <property type="match status" value="1"/>
</dbReference>
<sequence length="220" mass="23879">MNAAKNSANILLITGKPGTGKTTLISRVFELLSQRTDVSSNGFITEEVRENHRRIGFDIVLLGSATSVARRAPLARCVGYGVNSRGPRVGQYVVDLPSFEGLAIPCIQSVLNGVGNQRPEGDRKKLTVCIIDEIGKMELSSSNFTKHIQQLINKVSSSGCLNTVLLATVPSSRRPDGLRGIRLVDDLCSRPDVSLFEVSFSNRDSLVKQVYDATIGHMAH</sequence>
<evidence type="ECO:0000313" key="4">
    <source>
        <dbReference type="EMBL" id="CAL5142337.1"/>
    </source>
</evidence>
<evidence type="ECO:0000256" key="1">
    <source>
        <dbReference type="ARBA" id="ARBA00022741"/>
    </source>
</evidence>
<dbReference type="EMBL" id="CAXLJL010001022">
    <property type="protein sequence ID" value="CAL5142337.1"/>
    <property type="molecule type" value="Genomic_DNA"/>
</dbReference>
<proteinExistence type="predicted"/>
<dbReference type="Gene3D" id="3.40.50.300">
    <property type="entry name" value="P-loop containing nucleotide triphosphate hydrolases"/>
    <property type="match status" value="1"/>
</dbReference>
<dbReference type="PANTHER" id="PTHR43146:SF1">
    <property type="entry name" value="CANCER-RELATED NUCLEOSIDE-TRIPHOSPHATASE"/>
    <property type="match status" value="1"/>
</dbReference>
<organism evidence="4 5">
    <name type="scientific">Calicophoron daubneyi</name>
    <name type="common">Rumen fluke</name>
    <name type="synonym">Paramphistomum daubneyi</name>
    <dbReference type="NCBI Taxonomy" id="300641"/>
    <lineage>
        <taxon>Eukaryota</taxon>
        <taxon>Metazoa</taxon>
        <taxon>Spiralia</taxon>
        <taxon>Lophotrochozoa</taxon>
        <taxon>Platyhelminthes</taxon>
        <taxon>Trematoda</taxon>
        <taxon>Digenea</taxon>
        <taxon>Plagiorchiida</taxon>
        <taxon>Pronocephalata</taxon>
        <taxon>Paramphistomoidea</taxon>
        <taxon>Paramphistomidae</taxon>
        <taxon>Calicophoron</taxon>
    </lineage>
</organism>
<evidence type="ECO:0000256" key="2">
    <source>
        <dbReference type="ARBA" id="ARBA00022801"/>
    </source>
</evidence>
<evidence type="ECO:0008006" key="6">
    <source>
        <dbReference type="Google" id="ProtNLM"/>
    </source>
</evidence>
<dbReference type="PANTHER" id="PTHR43146">
    <property type="entry name" value="CANCER-RELATED NUCLEOSIDE-TRIPHOSPHATASE"/>
    <property type="match status" value="1"/>
</dbReference>
<reference evidence="4" key="1">
    <citation type="submission" date="2024-06" db="EMBL/GenBank/DDBJ databases">
        <authorList>
            <person name="Liu X."/>
            <person name="Lenzi L."/>
            <person name="Haldenby T S."/>
            <person name="Uol C."/>
        </authorList>
    </citation>
    <scope>NUCLEOTIDE SEQUENCE</scope>
</reference>
<name>A0AAV2U0W7_CALDB</name>
<dbReference type="GO" id="GO:0005524">
    <property type="term" value="F:ATP binding"/>
    <property type="evidence" value="ECO:0007669"/>
    <property type="project" value="UniProtKB-KW"/>
</dbReference>
<dbReference type="InterPro" id="IPR027417">
    <property type="entry name" value="P-loop_NTPase"/>
</dbReference>
<gene>
    <name evidence="4" type="ORF">CDAUBV1_LOCUS17574</name>
</gene>
<keyword evidence="2" id="KW-0378">Hydrolase</keyword>
<keyword evidence="1" id="KW-0547">Nucleotide-binding</keyword>
<evidence type="ECO:0000313" key="5">
    <source>
        <dbReference type="Proteomes" id="UP001497525"/>
    </source>
</evidence>
<comment type="caution">
    <text evidence="4">The sequence shown here is derived from an EMBL/GenBank/DDBJ whole genome shotgun (WGS) entry which is preliminary data.</text>
</comment>
<dbReference type="InterPro" id="IPR004948">
    <property type="entry name" value="Nuc-triphosphatase_THEP1"/>
</dbReference>
<accession>A0AAV2U0W7</accession>
<dbReference type="GO" id="GO:0017111">
    <property type="term" value="F:ribonucleoside triphosphate phosphatase activity"/>
    <property type="evidence" value="ECO:0007669"/>
    <property type="project" value="InterPro"/>
</dbReference>